<keyword evidence="3 7" id="KW-0732">Signal</keyword>
<dbReference type="SUPFAM" id="SSF54423">
    <property type="entry name" value="DsbC/DsbG N-terminal domain-like"/>
    <property type="match status" value="1"/>
</dbReference>
<comment type="subcellular location">
    <subcellularLocation>
        <location evidence="1 7">Periplasm</location>
    </subcellularLocation>
</comment>
<keyword evidence="6 7" id="KW-0676">Redox-active center</keyword>
<sequence>MKYSIYSKTFSLAALVTLVLGCNGATGQQQDDAKQASAPVSEAENVSSIEAEPGIKQKITETIHQKLGPIPIDKIAVSPMPGYYEVIAQGQIIYISEKLDFLFPGPLLSLSSGELVNLTQNSLRRLDMEKAPMRAELIEGVKEQDMVVFQSPKEEYVVNVFTDVDCAYCRRLHQNMAGYLENGITIRYLAFPRAGVGSGAYNKLVSVWCSSDRQSAMDDAKLHSKFDPKDCDNPVADQYTMTRQLGLTGTPALILSDGELISGFLEPEKLLKHLKQKNG</sequence>
<protein>
    <recommendedName>
        <fullName evidence="7">Thiol:disulfide interchange protein</fullName>
    </recommendedName>
</protein>
<evidence type="ECO:0000256" key="6">
    <source>
        <dbReference type="ARBA" id="ARBA00023284"/>
    </source>
</evidence>
<dbReference type="Gene3D" id="3.40.30.10">
    <property type="entry name" value="Glutaredoxin"/>
    <property type="match status" value="1"/>
</dbReference>
<evidence type="ECO:0000259" key="8">
    <source>
        <dbReference type="Pfam" id="PF10411"/>
    </source>
</evidence>
<name>A0A316G222_9GAMM</name>
<feature type="domain" description="Thioredoxin-like fold" evidence="9">
    <location>
        <begin position="153"/>
        <end position="274"/>
    </location>
</feature>
<dbReference type="Pfam" id="PF10411">
    <property type="entry name" value="DsbC_N"/>
    <property type="match status" value="1"/>
</dbReference>
<evidence type="ECO:0000313" key="11">
    <source>
        <dbReference type="Proteomes" id="UP000245790"/>
    </source>
</evidence>
<dbReference type="InterPro" id="IPR009094">
    <property type="entry name" value="DiS-bond_isomerase_DsbC/G_N_sf"/>
</dbReference>
<evidence type="ECO:0000259" key="9">
    <source>
        <dbReference type="Pfam" id="PF13098"/>
    </source>
</evidence>
<reference evidence="10 11" key="1">
    <citation type="submission" date="2018-05" db="EMBL/GenBank/DDBJ databases">
        <title>Genomic Encyclopedia of Type Strains, Phase IV (KMG-IV): sequencing the most valuable type-strain genomes for metagenomic binning, comparative biology and taxonomic classification.</title>
        <authorList>
            <person name="Goeker M."/>
        </authorList>
    </citation>
    <scope>NUCLEOTIDE SEQUENCE [LARGE SCALE GENOMIC DNA]</scope>
    <source>
        <strain evidence="10 11">DSM 25350</strain>
    </source>
</reference>
<evidence type="ECO:0000313" key="10">
    <source>
        <dbReference type="EMBL" id="PWK54445.1"/>
    </source>
</evidence>
<dbReference type="GO" id="GO:0042597">
    <property type="term" value="C:periplasmic space"/>
    <property type="evidence" value="ECO:0007669"/>
    <property type="project" value="UniProtKB-SubCell"/>
</dbReference>
<evidence type="ECO:0000256" key="7">
    <source>
        <dbReference type="RuleBase" id="RU364038"/>
    </source>
</evidence>
<feature type="chain" id="PRO_5016189861" description="Thiol:disulfide interchange protein" evidence="7">
    <location>
        <begin position="28"/>
        <end position="279"/>
    </location>
</feature>
<evidence type="ECO:0000256" key="4">
    <source>
        <dbReference type="ARBA" id="ARBA00022764"/>
    </source>
</evidence>
<feature type="domain" description="Disulphide bond isomerase DsbC/G N-terminal" evidence="8">
    <location>
        <begin position="56"/>
        <end position="120"/>
    </location>
</feature>
<comment type="caution">
    <text evidence="10">The sequence shown here is derived from an EMBL/GenBank/DDBJ whole genome shotgun (WGS) entry which is preliminary data.</text>
</comment>
<dbReference type="InterPro" id="IPR051470">
    <property type="entry name" value="Thiol:disulfide_interchange"/>
</dbReference>
<gene>
    <name evidence="10" type="ORF">C8D97_101293</name>
</gene>
<feature type="signal peptide" evidence="7">
    <location>
        <begin position="1"/>
        <end position="27"/>
    </location>
</feature>
<dbReference type="AlphaFoldDB" id="A0A316G222"/>
<dbReference type="PANTHER" id="PTHR35272">
    <property type="entry name" value="THIOL:DISULFIDE INTERCHANGE PROTEIN DSBC-RELATED"/>
    <property type="match status" value="1"/>
</dbReference>
<keyword evidence="11" id="KW-1185">Reference proteome</keyword>
<comment type="similarity">
    <text evidence="2 7">Belongs to the thioredoxin family. DsbC subfamily.</text>
</comment>
<dbReference type="InterPro" id="IPR012336">
    <property type="entry name" value="Thioredoxin-like_fold"/>
</dbReference>
<comment type="function">
    <text evidence="7">Required for disulfide bond formation in some periplasmic proteins. Acts by transferring its disulfide bond to other proteins and is reduced in the process.</text>
</comment>
<organism evidence="10 11">
    <name type="scientific">Pleionea mediterranea</name>
    <dbReference type="NCBI Taxonomy" id="523701"/>
    <lineage>
        <taxon>Bacteria</taxon>
        <taxon>Pseudomonadati</taxon>
        <taxon>Pseudomonadota</taxon>
        <taxon>Gammaproteobacteria</taxon>
        <taxon>Oceanospirillales</taxon>
        <taxon>Pleioneaceae</taxon>
        <taxon>Pleionea</taxon>
    </lineage>
</organism>
<dbReference type="EMBL" id="QGGU01000001">
    <property type="protein sequence ID" value="PWK54445.1"/>
    <property type="molecule type" value="Genomic_DNA"/>
</dbReference>
<dbReference type="Pfam" id="PF13098">
    <property type="entry name" value="Thioredoxin_2"/>
    <property type="match status" value="1"/>
</dbReference>
<dbReference type="OrthoDB" id="12976at2"/>
<dbReference type="RefSeq" id="WP_109761560.1">
    <property type="nucleotide sequence ID" value="NZ_QGGU01000001.1"/>
</dbReference>
<dbReference type="CDD" id="cd03020">
    <property type="entry name" value="DsbA_DsbC_DsbG"/>
    <property type="match status" value="1"/>
</dbReference>
<proteinExistence type="inferred from homology"/>
<keyword evidence="5" id="KW-1015">Disulfide bond</keyword>
<dbReference type="InterPro" id="IPR033954">
    <property type="entry name" value="DiS-bond_Isoase_DsbC/G"/>
</dbReference>
<dbReference type="InterPro" id="IPR018950">
    <property type="entry name" value="DiS-bond_isomerase_DsbC/G_N"/>
</dbReference>
<dbReference type="SUPFAM" id="SSF52833">
    <property type="entry name" value="Thioredoxin-like"/>
    <property type="match status" value="1"/>
</dbReference>
<evidence type="ECO:0000256" key="1">
    <source>
        <dbReference type="ARBA" id="ARBA00004418"/>
    </source>
</evidence>
<dbReference type="InterPro" id="IPR036249">
    <property type="entry name" value="Thioredoxin-like_sf"/>
</dbReference>
<dbReference type="PANTHER" id="PTHR35272:SF3">
    <property type="entry name" value="THIOL:DISULFIDE INTERCHANGE PROTEIN DSBC"/>
    <property type="match status" value="1"/>
</dbReference>
<evidence type="ECO:0000256" key="3">
    <source>
        <dbReference type="ARBA" id="ARBA00022729"/>
    </source>
</evidence>
<dbReference type="Gene3D" id="3.10.450.70">
    <property type="entry name" value="Disulphide bond isomerase, DsbC/G, N-terminal"/>
    <property type="match status" value="1"/>
</dbReference>
<accession>A0A316G222</accession>
<dbReference type="Proteomes" id="UP000245790">
    <property type="component" value="Unassembled WGS sequence"/>
</dbReference>
<dbReference type="PROSITE" id="PS51257">
    <property type="entry name" value="PROKAR_LIPOPROTEIN"/>
    <property type="match status" value="1"/>
</dbReference>
<evidence type="ECO:0000256" key="5">
    <source>
        <dbReference type="ARBA" id="ARBA00023157"/>
    </source>
</evidence>
<keyword evidence="4 7" id="KW-0574">Periplasm</keyword>
<evidence type="ECO:0000256" key="2">
    <source>
        <dbReference type="ARBA" id="ARBA00009813"/>
    </source>
</evidence>